<accession>A0ABW9T5P5</accession>
<gene>
    <name evidence="1" type="ORF">GNP94_22005</name>
</gene>
<organism evidence="1 2">
    <name type="scientific">Paenibacillus campinasensis</name>
    <dbReference type="NCBI Taxonomy" id="66347"/>
    <lineage>
        <taxon>Bacteria</taxon>
        <taxon>Bacillati</taxon>
        <taxon>Bacillota</taxon>
        <taxon>Bacilli</taxon>
        <taxon>Bacillales</taxon>
        <taxon>Paenibacillaceae</taxon>
        <taxon>Paenibacillus</taxon>
    </lineage>
</organism>
<comment type="caution">
    <text evidence="1">The sequence shown here is derived from an EMBL/GenBank/DDBJ whole genome shotgun (WGS) entry which is preliminary data.</text>
</comment>
<sequence>MSYETKNYATQDKWTVGGELAIVGDGKITKDGQPLSLDGGGSGLADGSVTLSKLADDTLTELENKLTARPAAAAPDTDADDVEGVRAELHDLKAKLRAAGILSA</sequence>
<keyword evidence="2" id="KW-1185">Reference proteome</keyword>
<protein>
    <recommendedName>
        <fullName evidence="3">Head fiber protein</fullName>
    </recommendedName>
</protein>
<dbReference type="Proteomes" id="UP000435177">
    <property type="component" value="Unassembled WGS sequence"/>
</dbReference>
<reference evidence="1 2" key="1">
    <citation type="submission" date="2019-11" db="EMBL/GenBank/DDBJ databases">
        <title>Draft genome sequences of five Paenibacillus species of dairy origin.</title>
        <authorList>
            <person name="Olajide A.M."/>
            <person name="Chen S."/>
            <person name="Lapointe G."/>
        </authorList>
    </citation>
    <scope>NUCLEOTIDE SEQUENCE [LARGE SCALE GENOMIC DNA]</scope>
    <source>
        <strain evidence="1 2">3CS1</strain>
    </source>
</reference>
<name>A0ABW9T5P5_9BACL</name>
<dbReference type="RefSeq" id="WP_155619016.1">
    <property type="nucleotide sequence ID" value="NZ_WOAA01000031.1"/>
</dbReference>
<dbReference type="EMBL" id="WOAA01000031">
    <property type="protein sequence ID" value="MUG68648.1"/>
    <property type="molecule type" value="Genomic_DNA"/>
</dbReference>
<proteinExistence type="predicted"/>
<evidence type="ECO:0000313" key="1">
    <source>
        <dbReference type="EMBL" id="MUG68648.1"/>
    </source>
</evidence>
<evidence type="ECO:0000313" key="2">
    <source>
        <dbReference type="Proteomes" id="UP000435177"/>
    </source>
</evidence>
<evidence type="ECO:0008006" key="3">
    <source>
        <dbReference type="Google" id="ProtNLM"/>
    </source>
</evidence>